<gene>
    <name evidence="4" type="ORF">R6U77_05020</name>
</gene>
<evidence type="ECO:0000256" key="2">
    <source>
        <dbReference type="SAM" id="Phobius"/>
    </source>
</evidence>
<feature type="transmembrane region" description="Helical" evidence="2">
    <location>
        <begin position="248"/>
        <end position="268"/>
    </location>
</feature>
<feature type="transmembrane region" description="Helical" evidence="2">
    <location>
        <begin position="73"/>
        <end position="91"/>
    </location>
</feature>
<feature type="transmembrane region" description="Helical" evidence="2">
    <location>
        <begin position="97"/>
        <end position="117"/>
    </location>
</feature>
<evidence type="ECO:0000259" key="3">
    <source>
        <dbReference type="Pfam" id="PF00892"/>
    </source>
</evidence>
<evidence type="ECO:0000256" key="1">
    <source>
        <dbReference type="ARBA" id="ARBA00007362"/>
    </source>
</evidence>
<keyword evidence="2" id="KW-1133">Transmembrane helix</keyword>
<proteinExistence type="inferred from homology"/>
<organism evidence="4 5">
    <name type="scientific">Lysinibacillus louembei</name>
    <dbReference type="NCBI Taxonomy" id="1470088"/>
    <lineage>
        <taxon>Bacteria</taxon>
        <taxon>Bacillati</taxon>
        <taxon>Bacillota</taxon>
        <taxon>Bacilli</taxon>
        <taxon>Bacillales</taxon>
        <taxon>Bacillaceae</taxon>
        <taxon>Lysinibacillus</taxon>
    </lineage>
</organism>
<dbReference type="InterPro" id="IPR000620">
    <property type="entry name" value="EamA_dom"/>
</dbReference>
<accession>A0ABZ0S092</accession>
<dbReference type="EMBL" id="CP137624">
    <property type="protein sequence ID" value="WPK13049.1"/>
    <property type="molecule type" value="Genomic_DNA"/>
</dbReference>
<sequence>MKVEKNMYKIGILALLVSAILTAVSQVFYANRVQVIHPFLFTGISFFITAIYFQCFALQQKATPQWRYAWKPLFKLNIASVITFMGFYFALKYIEPAIVSSLEMAIGPLFILLLTFFQRKAVQKSQWAIAVATFMACGILITAVLLGQSGVAMQLSMEVILGIFASMICGIGAVFCSVYSKQLNELGWTSSMVLAKRYIGIILISFLFTYDIIIPYFKDNIIWILAITIVGVMLPMYLLQKGIQYTNTFLVMMSLCFIPVFTFIFQLFDTRIEVSFITLGGVILLFICGILSIWLESNKY</sequence>
<keyword evidence="5" id="KW-1185">Reference proteome</keyword>
<dbReference type="Pfam" id="PF00892">
    <property type="entry name" value="EamA"/>
    <property type="match status" value="1"/>
</dbReference>
<feature type="transmembrane region" description="Helical" evidence="2">
    <location>
        <begin position="35"/>
        <end position="53"/>
    </location>
</feature>
<feature type="transmembrane region" description="Helical" evidence="2">
    <location>
        <begin position="129"/>
        <end position="147"/>
    </location>
</feature>
<feature type="transmembrane region" description="Helical" evidence="2">
    <location>
        <begin position="274"/>
        <end position="295"/>
    </location>
</feature>
<reference evidence="4 5" key="1">
    <citation type="submission" date="2023-09" db="EMBL/GenBank/DDBJ databases">
        <authorList>
            <person name="Page C.A."/>
            <person name="Perez-Diaz I.M."/>
        </authorList>
    </citation>
    <scope>NUCLEOTIDE SEQUENCE [LARGE SCALE GENOMIC DNA]</scope>
    <source>
        <strain evidence="4 5">Ll15</strain>
    </source>
</reference>
<evidence type="ECO:0000313" key="5">
    <source>
        <dbReference type="Proteomes" id="UP001322664"/>
    </source>
</evidence>
<feature type="transmembrane region" description="Helical" evidence="2">
    <location>
        <begin position="159"/>
        <end position="178"/>
    </location>
</feature>
<name>A0ABZ0S092_9BACI</name>
<feature type="transmembrane region" description="Helical" evidence="2">
    <location>
        <begin position="198"/>
        <end position="215"/>
    </location>
</feature>
<dbReference type="Proteomes" id="UP001322664">
    <property type="component" value="Chromosome"/>
</dbReference>
<evidence type="ECO:0000313" key="4">
    <source>
        <dbReference type="EMBL" id="WPK13049.1"/>
    </source>
</evidence>
<feature type="domain" description="EamA" evidence="3">
    <location>
        <begin position="10"/>
        <end position="141"/>
    </location>
</feature>
<keyword evidence="2" id="KW-0472">Membrane</keyword>
<comment type="similarity">
    <text evidence="1">Belongs to the EamA transporter family.</text>
</comment>
<feature type="transmembrane region" description="Helical" evidence="2">
    <location>
        <begin position="221"/>
        <end position="239"/>
    </location>
</feature>
<protein>
    <submittedName>
        <fullName evidence="4">DMT family transporter</fullName>
    </submittedName>
</protein>
<keyword evidence="2" id="KW-0812">Transmembrane</keyword>
<dbReference type="RefSeq" id="WP_319837659.1">
    <property type="nucleotide sequence ID" value="NZ_CP137624.1"/>
</dbReference>